<evidence type="ECO:0000256" key="11">
    <source>
        <dbReference type="ARBA" id="ARBA00035113"/>
    </source>
</evidence>
<feature type="compositionally biased region" description="Gly residues" evidence="13">
    <location>
        <begin position="38"/>
        <end position="56"/>
    </location>
</feature>
<dbReference type="PANTHER" id="PTHR22938:SF0">
    <property type="entry name" value="E3 UBIQUITIN-PROTEIN LIGASE ZNF598"/>
    <property type="match status" value="1"/>
</dbReference>
<dbReference type="GO" id="GO:0008270">
    <property type="term" value="F:zinc ion binding"/>
    <property type="evidence" value="ECO:0007669"/>
    <property type="project" value="UniProtKB-KW"/>
</dbReference>
<sequence>MASTGGSGTAASTGGAQSNSAPASRSRGDGNRNRGRGRGGGGGGGEAGGAGAGGPEGTSRGPRGRGRGDGARGGSARGKGRGGNANASSTPVAAEATDESNKPTQLGKVPAFKNRPEPEGDGDDDDVCFICASPFLHRSIAPCNHSTCYICALRLRALYKNKDCPHCRTSAPFVIFTDDATRRYEDYTDNEITSTDDNVGIRYTSEDIVGDTILLLRYNCPDADCDFAGLSWPNLHHHVRSVHHKKMCDLCTRSKKVFTHEHDVFNDKELGEHMRHGDDRPGAIDQTGFKGHPLCGFCGERFYDDDKLYEHCRNKHERCFLCDRRDSRKPHYYQDYSALEAHFKNDHYICLDRECLEKKFVVFESEIDLKGHQLSEHAGSLSKDVRRDARLVDMASFDFRQPYQQERRGGGGSGGGSSSRENRGRGRDPNAEAVPYSSAQPLRRDELAFQRQMAISSAPQPGPSRAAPAAPYRPNNTTNSAPQSQPPSRPQSTRPIIDNMENVTIADLSSLTPEQRAGLTRHGAVIERASNLLGNNPDKITSFRTYISNYNKGSMTSAQIIDAFFALFTEASSNALGTLIREVADLFDDKKKGEALLKAWQNSRATTEDYPSLPSLQGMHGATTSSSGWAAAAAASPVNQGAQGAATAAAQLRNSTRVLKLKNSTRRASGTGLEQGVMSVNRSGGESSSSSEFRTVGRSNQMSSSAAFPSLPSTTAGSKTPSQPSWIGSSGAAPSSSSSSYRTTTSAPSRGPGTPTANPGGVRRPGATEDSFPALPAAAKPLTTIFGYGRGAVRRDFGSTRSTGFSWGSGPEPSASGAGVNAGRGGGGGNANANPEVEGEDGAGAGRGKKKGKKQVLVQWG</sequence>
<dbReference type="Proteomes" id="UP001286456">
    <property type="component" value="Unassembled WGS sequence"/>
</dbReference>
<dbReference type="EC" id="2.3.2.27" evidence="4"/>
<feature type="compositionally biased region" description="Basic and acidic residues" evidence="13">
    <location>
        <begin position="420"/>
        <end position="430"/>
    </location>
</feature>
<dbReference type="PANTHER" id="PTHR22938">
    <property type="entry name" value="ZINC FINGER PROTEIN 598"/>
    <property type="match status" value="1"/>
</dbReference>
<dbReference type="SMART" id="SM00355">
    <property type="entry name" value="ZnF_C2H2"/>
    <property type="match status" value="4"/>
</dbReference>
<dbReference type="InterPro" id="IPR001841">
    <property type="entry name" value="Znf_RING"/>
</dbReference>
<feature type="region of interest" description="Disordered" evidence="13">
    <location>
        <begin position="396"/>
        <end position="442"/>
    </location>
</feature>
<evidence type="ECO:0000256" key="2">
    <source>
        <dbReference type="ARBA" id="ARBA00004496"/>
    </source>
</evidence>
<keyword evidence="9 12" id="KW-0863">Zinc-finger</keyword>
<reference evidence="15" key="2">
    <citation type="submission" date="2023-06" db="EMBL/GenBank/DDBJ databases">
        <authorList>
            <consortium name="Lawrence Berkeley National Laboratory"/>
            <person name="Haridas S."/>
            <person name="Hensen N."/>
            <person name="Bonometti L."/>
            <person name="Westerberg I."/>
            <person name="Brannstrom I.O."/>
            <person name="Guillou S."/>
            <person name="Cros-Aarteil S."/>
            <person name="Calhoun S."/>
            <person name="Kuo A."/>
            <person name="Mondo S."/>
            <person name="Pangilinan J."/>
            <person name="Riley R."/>
            <person name="Labutti K."/>
            <person name="Andreopoulos B."/>
            <person name="Lipzen A."/>
            <person name="Chen C."/>
            <person name="Yanf M."/>
            <person name="Daum C."/>
            <person name="Ng V."/>
            <person name="Clum A."/>
            <person name="Steindorff A."/>
            <person name="Ohm R."/>
            <person name="Martin F."/>
            <person name="Silar P."/>
            <person name="Natvig D."/>
            <person name="Lalanne C."/>
            <person name="Gautier V."/>
            <person name="Ament-Velasquez S.L."/>
            <person name="Kruys A."/>
            <person name="Hutchinson M.I."/>
            <person name="Powell A.J."/>
            <person name="Barry K."/>
            <person name="Miller A.N."/>
            <person name="Grigoriev I.V."/>
            <person name="Debuchy R."/>
            <person name="Gladieux P."/>
            <person name="Thoren M.H."/>
            <person name="Johannesson H."/>
        </authorList>
    </citation>
    <scope>NUCLEOTIDE SEQUENCE</scope>
    <source>
        <strain evidence="15">SMH4131-1</strain>
    </source>
</reference>
<evidence type="ECO:0000256" key="12">
    <source>
        <dbReference type="PROSITE-ProRule" id="PRU00175"/>
    </source>
</evidence>
<dbReference type="GO" id="GO:0043022">
    <property type="term" value="F:ribosome binding"/>
    <property type="evidence" value="ECO:0007669"/>
    <property type="project" value="TreeGrafter"/>
</dbReference>
<keyword evidence="6" id="KW-0597">Phosphoprotein</keyword>
<dbReference type="PROSITE" id="PS00028">
    <property type="entry name" value="ZINC_FINGER_C2H2_1"/>
    <property type="match status" value="1"/>
</dbReference>
<evidence type="ECO:0000256" key="5">
    <source>
        <dbReference type="ARBA" id="ARBA00022490"/>
    </source>
</evidence>
<dbReference type="SUPFAM" id="SSF57850">
    <property type="entry name" value="RING/U-box"/>
    <property type="match status" value="1"/>
</dbReference>
<comment type="pathway">
    <text evidence="3">Protein modification; protein ubiquitination.</text>
</comment>
<proteinExistence type="inferred from homology"/>
<feature type="region of interest" description="Disordered" evidence="13">
    <location>
        <begin position="658"/>
        <end position="776"/>
    </location>
</feature>
<dbReference type="InterPro" id="IPR056437">
    <property type="entry name" value="Znf-C2H2_ZNF598/HEL2"/>
</dbReference>
<comment type="caution">
    <text evidence="15">The sequence shown here is derived from an EMBL/GenBank/DDBJ whole genome shotgun (WGS) entry which is preliminary data.</text>
</comment>
<dbReference type="InterPro" id="IPR041888">
    <property type="entry name" value="RING-HC_ZNF598/HEL2"/>
</dbReference>
<dbReference type="EMBL" id="JAUEPO010000006">
    <property type="protein sequence ID" value="KAK3320129.1"/>
    <property type="molecule type" value="Genomic_DNA"/>
</dbReference>
<organism evidence="15 16">
    <name type="scientific">Cercophora scortea</name>
    <dbReference type="NCBI Taxonomy" id="314031"/>
    <lineage>
        <taxon>Eukaryota</taxon>
        <taxon>Fungi</taxon>
        <taxon>Dikarya</taxon>
        <taxon>Ascomycota</taxon>
        <taxon>Pezizomycotina</taxon>
        <taxon>Sordariomycetes</taxon>
        <taxon>Sordariomycetidae</taxon>
        <taxon>Sordariales</taxon>
        <taxon>Lasiosphaeriaceae</taxon>
        <taxon>Cercophora</taxon>
    </lineage>
</organism>
<keyword evidence="5" id="KW-0963">Cytoplasm</keyword>
<keyword evidence="7" id="KW-0808">Transferase</keyword>
<evidence type="ECO:0000256" key="3">
    <source>
        <dbReference type="ARBA" id="ARBA00004906"/>
    </source>
</evidence>
<protein>
    <recommendedName>
        <fullName evidence="4">RING-type E3 ubiquitin transferase</fullName>
        <ecNumber evidence="4">2.3.2.27</ecNumber>
    </recommendedName>
</protein>
<dbReference type="Pfam" id="PF13920">
    <property type="entry name" value="zf-C3HC4_3"/>
    <property type="match status" value="1"/>
</dbReference>
<feature type="region of interest" description="Disordered" evidence="13">
    <location>
        <begin position="799"/>
        <end position="861"/>
    </location>
</feature>
<feature type="compositionally biased region" description="Gly residues" evidence="13">
    <location>
        <begin position="71"/>
        <end position="83"/>
    </location>
</feature>
<evidence type="ECO:0000256" key="13">
    <source>
        <dbReference type="SAM" id="MobiDB-lite"/>
    </source>
</evidence>
<dbReference type="GO" id="GO:0072344">
    <property type="term" value="P:rescue of stalled ribosome"/>
    <property type="evidence" value="ECO:0007669"/>
    <property type="project" value="InterPro"/>
</dbReference>
<evidence type="ECO:0000256" key="10">
    <source>
        <dbReference type="ARBA" id="ARBA00022833"/>
    </source>
</evidence>
<evidence type="ECO:0000313" key="15">
    <source>
        <dbReference type="EMBL" id="KAK3320129.1"/>
    </source>
</evidence>
<dbReference type="PROSITE" id="PS50089">
    <property type="entry name" value="ZF_RING_2"/>
    <property type="match status" value="1"/>
</dbReference>
<dbReference type="GO" id="GO:0061630">
    <property type="term" value="F:ubiquitin protein ligase activity"/>
    <property type="evidence" value="ECO:0007669"/>
    <property type="project" value="UniProtKB-EC"/>
</dbReference>
<dbReference type="Gene3D" id="3.30.40.10">
    <property type="entry name" value="Zinc/RING finger domain, C3HC4 (zinc finger)"/>
    <property type="match status" value="1"/>
</dbReference>
<dbReference type="GO" id="GO:0016567">
    <property type="term" value="P:protein ubiquitination"/>
    <property type="evidence" value="ECO:0007669"/>
    <property type="project" value="TreeGrafter"/>
</dbReference>
<feature type="compositionally biased region" description="Low complexity" evidence="13">
    <location>
        <begin position="683"/>
        <end position="692"/>
    </location>
</feature>
<dbReference type="InterPro" id="IPR013087">
    <property type="entry name" value="Znf_C2H2_type"/>
</dbReference>
<dbReference type="Pfam" id="PF23230">
    <property type="entry name" value="zf-C2H2_13"/>
    <property type="match status" value="1"/>
</dbReference>
<dbReference type="InterPro" id="IPR013083">
    <property type="entry name" value="Znf_RING/FYVE/PHD"/>
</dbReference>
<comment type="catalytic activity">
    <reaction evidence="1">
        <text>S-ubiquitinyl-[E2 ubiquitin-conjugating enzyme]-L-cysteine + [acceptor protein]-L-lysine = [E2 ubiquitin-conjugating enzyme]-L-cysteine + N(6)-ubiquitinyl-[acceptor protein]-L-lysine.</text>
        <dbReference type="EC" id="2.3.2.27"/>
    </reaction>
</comment>
<name>A0AAE0I891_9PEZI</name>
<dbReference type="GO" id="GO:0005737">
    <property type="term" value="C:cytoplasm"/>
    <property type="evidence" value="ECO:0007669"/>
    <property type="project" value="UniProtKB-SubCell"/>
</dbReference>
<comment type="similarity">
    <text evidence="11">Belongs to the ZNF598/HEL2 family.</text>
</comment>
<evidence type="ECO:0000259" key="14">
    <source>
        <dbReference type="PROSITE" id="PS50089"/>
    </source>
</evidence>
<gene>
    <name evidence="15" type="ORF">B0T19DRAFT_389001</name>
</gene>
<feature type="compositionally biased region" description="Low complexity" evidence="13">
    <location>
        <begin position="728"/>
        <end position="750"/>
    </location>
</feature>
<reference evidence="15" key="1">
    <citation type="journal article" date="2023" name="Mol. Phylogenet. Evol.">
        <title>Genome-scale phylogeny and comparative genomics of the fungal order Sordariales.</title>
        <authorList>
            <person name="Hensen N."/>
            <person name="Bonometti L."/>
            <person name="Westerberg I."/>
            <person name="Brannstrom I.O."/>
            <person name="Guillou S."/>
            <person name="Cros-Aarteil S."/>
            <person name="Calhoun S."/>
            <person name="Haridas S."/>
            <person name="Kuo A."/>
            <person name="Mondo S."/>
            <person name="Pangilinan J."/>
            <person name="Riley R."/>
            <person name="LaButti K."/>
            <person name="Andreopoulos B."/>
            <person name="Lipzen A."/>
            <person name="Chen C."/>
            <person name="Yan M."/>
            <person name="Daum C."/>
            <person name="Ng V."/>
            <person name="Clum A."/>
            <person name="Steindorff A."/>
            <person name="Ohm R.A."/>
            <person name="Martin F."/>
            <person name="Silar P."/>
            <person name="Natvig D.O."/>
            <person name="Lalanne C."/>
            <person name="Gautier V."/>
            <person name="Ament-Velasquez S.L."/>
            <person name="Kruys A."/>
            <person name="Hutchinson M.I."/>
            <person name="Powell A.J."/>
            <person name="Barry K."/>
            <person name="Miller A.N."/>
            <person name="Grigoriev I.V."/>
            <person name="Debuchy R."/>
            <person name="Gladieux P."/>
            <person name="Hiltunen Thoren M."/>
            <person name="Johannesson H."/>
        </authorList>
    </citation>
    <scope>NUCLEOTIDE SEQUENCE</scope>
    <source>
        <strain evidence="15">SMH4131-1</strain>
    </source>
</reference>
<evidence type="ECO:0000256" key="8">
    <source>
        <dbReference type="ARBA" id="ARBA00022723"/>
    </source>
</evidence>
<keyword evidence="16" id="KW-1185">Reference proteome</keyword>
<evidence type="ECO:0000256" key="4">
    <source>
        <dbReference type="ARBA" id="ARBA00012483"/>
    </source>
</evidence>
<dbReference type="InterPro" id="IPR057634">
    <property type="entry name" value="PAH_ZNF598/HEL2"/>
</dbReference>
<dbReference type="InterPro" id="IPR044288">
    <property type="entry name" value="ZNF598/HEL2"/>
</dbReference>
<feature type="compositionally biased region" description="Low complexity" evidence="13">
    <location>
        <begin position="806"/>
        <end position="819"/>
    </location>
</feature>
<feature type="compositionally biased region" description="Gly residues" evidence="13">
    <location>
        <begin position="820"/>
        <end position="830"/>
    </location>
</feature>
<feature type="compositionally biased region" description="Low complexity" evidence="13">
    <location>
        <begin position="9"/>
        <end position="21"/>
    </location>
</feature>
<evidence type="ECO:0000313" key="16">
    <source>
        <dbReference type="Proteomes" id="UP001286456"/>
    </source>
</evidence>
<evidence type="ECO:0000256" key="7">
    <source>
        <dbReference type="ARBA" id="ARBA00022679"/>
    </source>
</evidence>
<feature type="compositionally biased region" description="Low complexity" evidence="13">
    <location>
        <begin position="456"/>
        <end position="470"/>
    </location>
</feature>
<keyword evidence="10" id="KW-0862">Zinc</keyword>
<evidence type="ECO:0000256" key="1">
    <source>
        <dbReference type="ARBA" id="ARBA00000900"/>
    </source>
</evidence>
<feature type="domain" description="RING-type" evidence="14">
    <location>
        <begin position="128"/>
        <end position="168"/>
    </location>
</feature>
<feature type="region of interest" description="Disordered" evidence="13">
    <location>
        <begin position="1"/>
        <end position="122"/>
    </location>
</feature>
<keyword evidence="8" id="KW-0479">Metal-binding</keyword>
<dbReference type="AlphaFoldDB" id="A0AAE0I891"/>
<feature type="region of interest" description="Disordered" evidence="13">
    <location>
        <begin position="456"/>
        <end position="495"/>
    </location>
</feature>
<dbReference type="Pfam" id="PF23202">
    <property type="entry name" value="PAH_ZNF598"/>
    <property type="match status" value="1"/>
</dbReference>
<evidence type="ECO:0000256" key="9">
    <source>
        <dbReference type="ARBA" id="ARBA00022771"/>
    </source>
</evidence>
<comment type="subcellular location">
    <subcellularLocation>
        <location evidence="2">Cytoplasm</location>
    </subcellularLocation>
</comment>
<accession>A0AAE0I891</accession>
<evidence type="ECO:0000256" key="6">
    <source>
        <dbReference type="ARBA" id="ARBA00022553"/>
    </source>
</evidence>
<feature type="compositionally biased region" description="Polar residues" evidence="13">
    <location>
        <begin position="697"/>
        <end position="727"/>
    </location>
</feature>
<dbReference type="CDD" id="cd16615">
    <property type="entry name" value="RING-HC_ZNF598"/>
    <property type="match status" value="1"/>
</dbReference>